<name>A0A2N0Z637_9BACI</name>
<keyword evidence="2 10" id="KW-0547">Nucleotide-binding</keyword>
<dbReference type="OrthoDB" id="9787585at2"/>
<dbReference type="GO" id="GO:0003677">
    <property type="term" value="F:DNA binding"/>
    <property type="evidence" value="ECO:0007669"/>
    <property type="project" value="InterPro"/>
</dbReference>
<dbReference type="InterPro" id="IPR014017">
    <property type="entry name" value="DNA_helicase_UvrD-like_C"/>
</dbReference>
<dbReference type="GO" id="GO:0000725">
    <property type="term" value="P:recombinational repair"/>
    <property type="evidence" value="ECO:0007669"/>
    <property type="project" value="TreeGrafter"/>
</dbReference>
<evidence type="ECO:0000313" key="13">
    <source>
        <dbReference type="Proteomes" id="UP000233375"/>
    </source>
</evidence>
<dbReference type="InterPro" id="IPR014016">
    <property type="entry name" value="UvrD-like_ATP-bd"/>
</dbReference>
<keyword evidence="3 10" id="KW-0378">Hydrolase</keyword>
<keyword evidence="4 10" id="KW-0347">Helicase</keyword>
<feature type="binding site" evidence="10">
    <location>
        <begin position="218"/>
        <end position="225"/>
    </location>
    <ligand>
        <name>ATP</name>
        <dbReference type="ChEBI" id="CHEBI:30616"/>
    </ligand>
</feature>
<dbReference type="SUPFAM" id="SSF52540">
    <property type="entry name" value="P-loop containing nucleoside triphosphate hydrolases"/>
    <property type="match status" value="1"/>
</dbReference>
<dbReference type="Gene3D" id="3.40.50.300">
    <property type="entry name" value="P-loop containing nucleotide triphosphate hydrolases"/>
    <property type="match status" value="3"/>
</dbReference>
<dbReference type="PANTHER" id="PTHR11070:SF17">
    <property type="entry name" value="DNA HELICASE IV"/>
    <property type="match status" value="1"/>
</dbReference>
<comment type="catalytic activity">
    <reaction evidence="7">
        <text>Couples ATP hydrolysis with the unwinding of duplex DNA by translocating in the 3'-5' direction.</text>
        <dbReference type="EC" id="5.6.2.4"/>
    </reaction>
</comment>
<evidence type="ECO:0000256" key="7">
    <source>
        <dbReference type="ARBA" id="ARBA00034617"/>
    </source>
</evidence>
<sequence length="760" mass="88766">MEENKMAEFRAEQKRLLYTKNYMNEVIAEAKQNQGNLQENMKQAMGNADLLDSSLSYINLLTNSKFLQTATTELNILQRILNAPYFARIDYQMKDKKTKGVYYIGKTSLYEKETQQPIIVDWRSPIANVYYDGRLGEVSYEANDEIIEGHLSLKRQYKIEQGKLIDYQDIDLTTTDELLQESLAGKADQRLTEIITTIQAEQNEVIRADLNRPIIVQGAAGSGKTTIALHRISYFIYHYAKYFQPEQLMILAPNHMFIGYLADALPDLGVEKIRQTTYVDYVRLCIGKNIKMVKSTEKLISLLHHSLEKEDMIKWLARFKGSLTYKKIIDNYLKDICDNMCPKEDFRIEKFPLYGAKKLRRLFTTEYNYLPLVKRKEKIKGILQADLKRKKNIIFTKLTEKYEAALDRALQIKDDEKRKERVVYFLDTKAERLDTVKKEAASAVRKYAAKMPVDTLYGYYQQLFASKEEFKKYAGDFLSEEELDFMVDFQATLLQEKKVEIEDFGALFYLQYKIFGIDKKYRAKNVVIDEVQDYSDFQLYALKAGLETDMFTLVGDLAQGIHSYRGLKNWETLKNTVFPRANYMTLQKSYRTTIEIMQMANDVLALLDEDLPKVKPVVRHGEKPIFYSFQSQKDLAEKVDARIQTVQKEGYHSIAVIGKTEEECKKIYKHLKKSKNYEVQLLRENEGLKKGHVIIVPSYLSKGLEFDAVVIFSLDEYFRLEEIEIKLLYVAMTRPMHKLYLFAKHKKDLLLDYVNKVNYD</sequence>
<evidence type="ECO:0000256" key="6">
    <source>
        <dbReference type="ARBA" id="ARBA00023235"/>
    </source>
</evidence>
<dbReference type="GO" id="GO:0005524">
    <property type="term" value="F:ATP binding"/>
    <property type="evidence" value="ECO:0007669"/>
    <property type="project" value="UniProtKB-UniRule"/>
</dbReference>
<reference evidence="12 13" key="1">
    <citation type="journal article" date="2003" name="Int. J. Syst. Evol. Microbiol.">
        <title>Bacillus nealsonii sp. nov., isolated from a spacecraft-assembly facility, whose spores are gamma-radiation resistant.</title>
        <authorList>
            <person name="Venkateswaran K."/>
            <person name="Kempf M."/>
            <person name="Chen F."/>
            <person name="Satomi M."/>
            <person name="Nicholson W."/>
            <person name="Kern R."/>
        </authorList>
    </citation>
    <scope>NUCLEOTIDE SEQUENCE [LARGE SCALE GENOMIC DNA]</scope>
    <source>
        <strain evidence="12 13">FO-92</strain>
    </source>
</reference>
<dbReference type="GO" id="GO:0005829">
    <property type="term" value="C:cytosol"/>
    <property type="evidence" value="ECO:0007669"/>
    <property type="project" value="TreeGrafter"/>
</dbReference>
<dbReference type="GO" id="GO:0043138">
    <property type="term" value="F:3'-5' DNA helicase activity"/>
    <property type="evidence" value="ECO:0007669"/>
    <property type="project" value="UniProtKB-EC"/>
</dbReference>
<dbReference type="InterPro" id="IPR027785">
    <property type="entry name" value="UvrD-like_helicase_C"/>
</dbReference>
<evidence type="ECO:0000256" key="10">
    <source>
        <dbReference type="PROSITE-ProRule" id="PRU00560"/>
    </source>
</evidence>
<evidence type="ECO:0000256" key="5">
    <source>
        <dbReference type="ARBA" id="ARBA00022840"/>
    </source>
</evidence>
<evidence type="ECO:0000259" key="11">
    <source>
        <dbReference type="PROSITE" id="PS51198"/>
    </source>
</evidence>
<dbReference type="InterPro" id="IPR000212">
    <property type="entry name" value="DNA_helicase_UvrD/REP"/>
</dbReference>
<dbReference type="Pfam" id="PF13361">
    <property type="entry name" value="UvrD_C"/>
    <property type="match status" value="1"/>
</dbReference>
<dbReference type="Pfam" id="PF13538">
    <property type="entry name" value="UvrD_C_2"/>
    <property type="match status" value="1"/>
</dbReference>
<dbReference type="RefSeq" id="WP_101175699.1">
    <property type="nucleotide sequence ID" value="NZ_PISE01000008.1"/>
</dbReference>
<keyword evidence="6" id="KW-0413">Isomerase</keyword>
<evidence type="ECO:0000256" key="4">
    <source>
        <dbReference type="ARBA" id="ARBA00022806"/>
    </source>
</evidence>
<organism evidence="12 13">
    <name type="scientific">Niallia nealsonii</name>
    <dbReference type="NCBI Taxonomy" id="115979"/>
    <lineage>
        <taxon>Bacteria</taxon>
        <taxon>Bacillati</taxon>
        <taxon>Bacillota</taxon>
        <taxon>Bacilli</taxon>
        <taxon>Bacillales</taxon>
        <taxon>Bacillaceae</taxon>
        <taxon>Niallia</taxon>
    </lineage>
</organism>
<proteinExistence type="inferred from homology"/>
<dbReference type="Gene3D" id="1.10.10.160">
    <property type="match status" value="1"/>
</dbReference>
<evidence type="ECO:0000256" key="1">
    <source>
        <dbReference type="ARBA" id="ARBA00009922"/>
    </source>
</evidence>
<evidence type="ECO:0000256" key="8">
    <source>
        <dbReference type="ARBA" id="ARBA00034808"/>
    </source>
</evidence>
<dbReference type="Proteomes" id="UP000233375">
    <property type="component" value="Unassembled WGS sequence"/>
</dbReference>
<dbReference type="EC" id="5.6.2.4" evidence="8"/>
<dbReference type="EMBL" id="PISE01000008">
    <property type="protein sequence ID" value="PKG24985.1"/>
    <property type="molecule type" value="Genomic_DNA"/>
</dbReference>
<dbReference type="PANTHER" id="PTHR11070">
    <property type="entry name" value="UVRD / RECB / PCRA DNA HELICASE FAMILY MEMBER"/>
    <property type="match status" value="1"/>
</dbReference>
<dbReference type="PROSITE" id="PS51198">
    <property type="entry name" value="UVRD_HELICASE_ATP_BIND"/>
    <property type="match status" value="1"/>
</dbReference>
<dbReference type="NCBIfam" id="NF041464">
    <property type="entry name" value="HelD_BACSU"/>
    <property type="match status" value="1"/>
</dbReference>
<dbReference type="InterPro" id="IPR048228">
    <property type="entry name" value="HelD_bacillota"/>
</dbReference>
<comment type="catalytic activity">
    <reaction evidence="9">
        <text>ATP + H2O = ADP + phosphate + H(+)</text>
        <dbReference type="Rhea" id="RHEA:13065"/>
        <dbReference type="ChEBI" id="CHEBI:15377"/>
        <dbReference type="ChEBI" id="CHEBI:15378"/>
        <dbReference type="ChEBI" id="CHEBI:30616"/>
        <dbReference type="ChEBI" id="CHEBI:43474"/>
        <dbReference type="ChEBI" id="CHEBI:456216"/>
        <dbReference type="EC" id="5.6.2.4"/>
    </reaction>
</comment>
<protein>
    <recommendedName>
        <fullName evidence="8">DNA 3'-5' helicase</fullName>
        <ecNumber evidence="8">5.6.2.4</ecNumber>
    </recommendedName>
</protein>
<dbReference type="InterPro" id="IPR027417">
    <property type="entry name" value="P-loop_NTPase"/>
</dbReference>
<keyword evidence="13" id="KW-1185">Reference proteome</keyword>
<dbReference type="AlphaFoldDB" id="A0A2N0Z637"/>
<feature type="domain" description="UvrD-like helicase ATP-binding" evidence="11">
    <location>
        <begin position="197"/>
        <end position="593"/>
    </location>
</feature>
<evidence type="ECO:0000256" key="2">
    <source>
        <dbReference type="ARBA" id="ARBA00022741"/>
    </source>
</evidence>
<gene>
    <name evidence="12" type="ORF">CWS01_03685</name>
</gene>
<comment type="caution">
    <text evidence="12">The sequence shown here is derived from an EMBL/GenBank/DDBJ whole genome shotgun (WGS) entry which is preliminary data.</text>
</comment>
<evidence type="ECO:0000256" key="3">
    <source>
        <dbReference type="ARBA" id="ARBA00022801"/>
    </source>
</evidence>
<dbReference type="InterPro" id="IPR013986">
    <property type="entry name" value="DExx_box_DNA_helicase_dom_sf"/>
</dbReference>
<keyword evidence="5 10" id="KW-0067">ATP-binding</keyword>
<accession>A0A2N0Z637</accession>
<evidence type="ECO:0000313" key="12">
    <source>
        <dbReference type="EMBL" id="PKG24985.1"/>
    </source>
</evidence>
<comment type="similarity">
    <text evidence="1">Belongs to the helicase family. UvrD subfamily.</text>
</comment>
<dbReference type="GO" id="GO:0016887">
    <property type="term" value="F:ATP hydrolysis activity"/>
    <property type="evidence" value="ECO:0007669"/>
    <property type="project" value="RHEA"/>
</dbReference>
<dbReference type="Pfam" id="PF13245">
    <property type="entry name" value="AAA_19"/>
    <property type="match status" value="1"/>
</dbReference>
<evidence type="ECO:0000256" key="9">
    <source>
        <dbReference type="ARBA" id="ARBA00048988"/>
    </source>
</evidence>